<dbReference type="NCBIfam" id="NF033547">
    <property type="entry name" value="transpos_IS1595"/>
    <property type="match status" value="1"/>
</dbReference>
<protein>
    <submittedName>
        <fullName evidence="2">Transposase</fullName>
    </submittedName>
</protein>
<keyword evidence="3" id="KW-1185">Reference proteome</keyword>
<gene>
    <name evidence="2" type="ORF">SAMN05428998_102318</name>
</gene>
<dbReference type="Proteomes" id="UP000192917">
    <property type="component" value="Unassembled WGS sequence"/>
</dbReference>
<dbReference type="EMBL" id="FWZX01000002">
    <property type="protein sequence ID" value="SMF00098.1"/>
    <property type="molecule type" value="Genomic_DNA"/>
</dbReference>
<sequence>MSVLSAPHFHDEQAAYEFVEARVWPNGRVCPHCGVVDRSGPLKGKSTRIGTYKCYACRKPFTVKIGTIFEASHVKLHLWLQAIALMCASKKGISSNQLHRTLGVTLKTAWFMSHRIREATRDGDFSPFGGSGGDVEVDETFIWRDPDARPTPKHAHATWVEKIKVLSLVDRESGRARSYVVDSLSAKDVQPILSANIAKEARLLTDEAPRYIKFGRQFAAHGSVNHKKDEYVSREDPTIHTNTIEGYFSVFKRGMKGTYQHCAKRHMHRYLAEFDFRYNHRIANGYDDQERAERALKGVVGKRLTYRTTNREVSANG</sequence>
<evidence type="ECO:0000313" key="2">
    <source>
        <dbReference type="EMBL" id="SMF00098.1"/>
    </source>
</evidence>
<dbReference type="SMART" id="SM01126">
    <property type="entry name" value="DDE_Tnp_IS1595"/>
    <property type="match status" value="1"/>
</dbReference>
<evidence type="ECO:0000259" key="1">
    <source>
        <dbReference type="SMART" id="SM01126"/>
    </source>
</evidence>
<dbReference type="AlphaFoldDB" id="A0A1Y6B9I4"/>
<dbReference type="Pfam" id="PF12760">
    <property type="entry name" value="Zn_ribbon_IS1595"/>
    <property type="match status" value="1"/>
</dbReference>
<dbReference type="InterPro" id="IPR024445">
    <property type="entry name" value="Tnp_ISXO2-like"/>
</dbReference>
<organism evidence="2 3">
    <name type="scientific">Tistlia consotensis USBA 355</name>
    <dbReference type="NCBI Taxonomy" id="560819"/>
    <lineage>
        <taxon>Bacteria</taxon>
        <taxon>Pseudomonadati</taxon>
        <taxon>Pseudomonadota</taxon>
        <taxon>Alphaproteobacteria</taxon>
        <taxon>Rhodospirillales</taxon>
        <taxon>Rhodovibrionaceae</taxon>
        <taxon>Tistlia</taxon>
    </lineage>
</organism>
<dbReference type="InterPro" id="IPR053164">
    <property type="entry name" value="IS1016-like_transposase"/>
</dbReference>
<name>A0A1Y6B9I4_9PROT</name>
<dbReference type="Pfam" id="PF12762">
    <property type="entry name" value="DDE_Tnp_IS1595"/>
    <property type="match status" value="1"/>
</dbReference>
<accession>A0A1Y6B9I4</accession>
<dbReference type="PANTHER" id="PTHR47163:SF2">
    <property type="entry name" value="SI:DKEY-17M8.2"/>
    <property type="match status" value="1"/>
</dbReference>
<feature type="domain" description="ISXO2-like transposase" evidence="1">
    <location>
        <begin position="127"/>
        <end position="279"/>
    </location>
</feature>
<evidence type="ECO:0000313" key="3">
    <source>
        <dbReference type="Proteomes" id="UP000192917"/>
    </source>
</evidence>
<dbReference type="InterPro" id="IPR024442">
    <property type="entry name" value="Transposase_Zn_ribbon"/>
</dbReference>
<dbReference type="STRING" id="560819.SAMN05428998_102318"/>
<dbReference type="PANTHER" id="PTHR47163">
    <property type="entry name" value="DDE_TNP_IS1595 DOMAIN-CONTAINING PROTEIN"/>
    <property type="match status" value="1"/>
</dbReference>
<proteinExistence type="predicted"/>
<reference evidence="2 3" key="1">
    <citation type="submission" date="2017-04" db="EMBL/GenBank/DDBJ databases">
        <authorList>
            <person name="Afonso C.L."/>
            <person name="Miller P.J."/>
            <person name="Scott M.A."/>
            <person name="Spackman E."/>
            <person name="Goraichik I."/>
            <person name="Dimitrov K.M."/>
            <person name="Suarez D.L."/>
            <person name="Swayne D.E."/>
        </authorList>
    </citation>
    <scope>NUCLEOTIDE SEQUENCE [LARGE SCALE GENOMIC DNA]</scope>
    <source>
        <strain evidence="2 3">USBA 355</strain>
    </source>
</reference>
<dbReference type="RefSeq" id="WP_085121387.1">
    <property type="nucleotide sequence ID" value="NZ_FWZX01000002.1"/>
</dbReference>